<dbReference type="SUPFAM" id="SSF46689">
    <property type="entry name" value="Homeodomain-like"/>
    <property type="match status" value="2"/>
</dbReference>
<dbReference type="PROSITE" id="PS50960">
    <property type="entry name" value="HTH_PSQ"/>
    <property type="match status" value="1"/>
</dbReference>
<evidence type="ECO:0000313" key="8">
    <source>
        <dbReference type="EnsemblMetazoa" id="BGLB035850-PA"/>
    </source>
</evidence>
<dbReference type="KEGG" id="bgt:106072361"/>
<dbReference type="PANTHER" id="PTHR19303">
    <property type="entry name" value="TRANSPOSON"/>
    <property type="match status" value="1"/>
</dbReference>
<feature type="domain" description="HTH psq-type" evidence="6">
    <location>
        <begin position="7"/>
        <end position="55"/>
    </location>
</feature>
<dbReference type="Pfam" id="PF03221">
    <property type="entry name" value="HTH_Tnp_Tc5"/>
    <property type="match status" value="1"/>
</dbReference>
<feature type="DNA-binding region" description="H-T-H motif" evidence="4">
    <location>
        <begin position="31"/>
        <end position="51"/>
    </location>
</feature>
<feature type="region of interest" description="Disordered" evidence="5">
    <location>
        <begin position="522"/>
        <end position="560"/>
    </location>
</feature>
<protein>
    <recommendedName>
        <fullName evidence="10">HTH CENPB-type domain-containing protein</fullName>
    </recommendedName>
</protein>
<dbReference type="Pfam" id="PF13148">
    <property type="entry name" value="DUF3987"/>
    <property type="match status" value="1"/>
</dbReference>
<dbReference type="AlphaFoldDB" id="A0A2C9LWS1"/>
<dbReference type="EnsemblMetazoa" id="BGLB035850-RA">
    <property type="protein sequence ID" value="BGLB035850-PA"/>
    <property type="gene ID" value="BGLB035850"/>
</dbReference>
<evidence type="ECO:0000259" key="7">
    <source>
        <dbReference type="PROSITE" id="PS51253"/>
    </source>
</evidence>
<evidence type="ECO:0000256" key="2">
    <source>
        <dbReference type="ARBA" id="ARBA00023125"/>
    </source>
</evidence>
<evidence type="ECO:0000256" key="4">
    <source>
        <dbReference type="PROSITE-ProRule" id="PRU00320"/>
    </source>
</evidence>
<dbReference type="SMART" id="SM00674">
    <property type="entry name" value="CENPB"/>
    <property type="match status" value="1"/>
</dbReference>
<dbReference type="VEuPathDB" id="VectorBase:BGLAX_047033"/>
<dbReference type="PROSITE" id="PS51253">
    <property type="entry name" value="HTH_CENPB"/>
    <property type="match status" value="1"/>
</dbReference>
<dbReference type="InterPro" id="IPR004875">
    <property type="entry name" value="DDE_SF_endonuclease_dom"/>
</dbReference>
<evidence type="ECO:0000256" key="3">
    <source>
        <dbReference type="ARBA" id="ARBA00023242"/>
    </source>
</evidence>
<dbReference type="PANTHER" id="PTHR19303:SF16">
    <property type="entry name" value="JERKY PROTEIN HOMOLOG-LIKE"/>
    <property type="match status" value="1"/>
</dbReference>
<gene>
    <name evidence="8" type="primary">106072361</name>
</gene>
<evidence type="ECO:0000256" key="5">
    <source>
        <dbReference type="SAM" id="MobiDB-lite"/>
    </source>
</evidence>
<reference evidence="8" key="1">
    <citation type="submission" date="2020-05" db="UniProtKB">
        <authorList>
            <consortium name="EnsemblMetazoa"/>
        </authorList>
    </citation>
    <scope>IDENTIFICATION</scope>
    <source>
        <strain evidence="8">BB02</strain>
    </source>
</reference>
<dbReference type="VEuPathDB" id="VectorBase:BGLB035850"/>
<dbReference type="Pfam" id="PF04218">
    <property type="entry name" value="CENP-B_N"/>
    <property type="match status" value="1"/>
</dbReference>
<organism evidence="8 9">
    <name type="scientific">Biomphalaria glabrata</name>
    <name type="common">Bloodfluke planorb</name>
    <name type="synonym">Freshwater snail</name>
    <dbReference type="NCBI Taxonomy" id="6526"/>
    <lineage>
        <taxon>Eukaryota</taxon>
        <taxon>Metazoa</taxon>
        <taxon>Spiralia</taxon>
        <taxon>Lophotrochozoa</taxon>
        <taxon>Mollusca</taxon>
        <taxon>Gastropoda</taxon>
        <taxon>Heterobranchia</taxon>
        <taxon>Euthyneura</taxon>
        <taxon>Panpulmonata</taxon>
        <taxon>Hygrophila</taxon>
        <taxon>Lymnaeoidea</taxon>
        <taxon>Planorbidae</taxon>
        <taxon>Biomphalaria</taxon>
    </lineage>
</organism>
<evidence type="ECO:0000259" key="6">
    <source>
        <dbReference type="PROSITE" id="PS50960"/>
    </source>
</evidence>
<dbReference type="InterPro" id="IPR006600">
    <property type="entry name" value="HTH_CenpB_DNA-bd_dom"/>
</dbReference>
<keyword evidence="2 4" id="KW-0238">DNA-binding</keyword>
<name>A0A2C9LWS1_BIOGL</name>
<accession>A0A2C9LWS1</accession>
<feature type="compositionally biased region" description="Polar residues" evidence="5">
    <location>
        <begin position="522"/>
        <end position="545"/>
    </location>
</feature>
<dbReference type="InterPro" id="IPR050863">
    <property type="entry name" value="CenT-Element_Derived"/>
</dbReference>
<dbReference type="GO" id="GO:0003677">
    <property type="term" value="F:DNA binding"/>
    <property type="evidence" value="ECO:0007669"/>
    <property type="project" value="UniProtKB-UniRule"/>
</dbReference>
<dbReference type="InterPro" id="IPR009057">
    <property type="entry name" value="Homeodomain-like_sf"/>
</dbReference>
<dbReference type="Pfam" id="PF03184">
    <property type="entry name" value="DDE_1"/>
    <property type="match status" value="1"/>
</dbReference>
<dbReference type="InterPro" id="IPR025048">
    <property type="entry name" value="DUF3987"/>
</dbReference>
<evidence type="ECO:0000256" key="1">
    <source>
        <dbReference type="ARBA" id="ARBA00004123"/>
    </source>
</evidence>
<feature type="domain" description="HTH CENPB-type" evidence="7">
    <location>
        <begin position="67"/>
        <end position="139"/>
    </location>
</feature>
<keyword evidence="3 4" id="KW-0539">Nucleus</keyword>
<sequence>MDSKIVKRKHKTLSLPEKWEIIQRYDRGETPTHISSIYGIARPTVYDIMKSREKIEHFVKSTDDITRRKTLKSSEYPQVEEALYAWFKQESNRHAPISGNILKEKAHFFYREITTKEDFRASGGWFENFKKRHGIRFLGGEKLSADDSEMSKFIKNFNAKITELGLTPEQVYNADETDLNWRQLPTSTFASINEQNISVRKLPKERLTLMVCANSAGSHMLKLLAVAKNKHSMAFKNIKMESLPVVYKNQRQAWLTREIFRDWFFNHFVPEVELHLKVNKLPLKALLLLDNAPAHSDLEELRVKTAEGYIEVMYLPKNSTGLIQPMDQNVIKTLKAHYKKRLIMDAVCQPESKTNSFLKTCHIKGAILNAAYAWKQVKPRTLITSWKNIWPENPFLQKHSGENDATQDYNDVVDDTLTLCEESNIPQEASEDLRRWVIDDNLGSELTDEEIIQEVTSGEKVEKIEEAAEAKYTISSNEDLVAADTDLLTTKNISPDIDMAACDPRMFQFHGNLPPNMMPNINQMRYSTQTSNPGLGQPVQGNAPRQNGPPPSDQKVSAGPGWENIYRTAQNICFPETKVACGNIVGDYLEDLARGIGCPVEYVLVPLLPCIGGLLGTKTSIRVHKAWTEPPVVWSMVGAGGGTRRSAVIRQLLGPILELQAQKETQERQLGNQHSNERCEKTSTASGENRSLFSGTRLTLPVLTDVLNQNKGHAFSLTENVEYFHEILMQPSGSSHLASVMEDLYEGLPQVAVEDGRVSRLLGSNFCYGGFAKPEYMVTTMLTSPPWLSARLLLSCPQSDDMKGVFGEPTDLETYRNWWAYIYVNINAHHDEFPMSLKLIV</sequence>
<dbReference type="InterPro" id="IPR007889">
    <property type="entry name" value="HTH_Psq"/>
</dbReference>
<comment type="subcellular location">
    <subcellularLocation>
        <location evidence="1 4">Nucleus</location>
    </subcellularLocation>
</comment>
<proteinExistence type="predicted"/>
<dbReference type="GO" id="GO:0005634">
    <property type="term" value="C:nucleus"/>
    <property type="evidence" value="ECO:0007669"/>
    <property type="project" value="UniProtKB-SubCell"/>
</dbReference>
<dbReference type="Gene3D" id="1.10.10.60">
    <property type="entry name" value="Homeodomain-like"/>
    <property type="match status" value="2"/>
</dbReference>
<feature type="region of interest" description="Disordered" evidence="5">
    <location>
        <begin position="665"/>
        <end position="690"/>
    </location>
</feature>
<evidence type="ECO:0000313" key="9">
    <source>
        <dbReference type="Proteomes" id="UP000076420"/>
    </source>
</evidence>
<dbReference type="Proteomes" id="UP000076420">
    <property type="component" value="Unassembled WGS sequence"/>
</dbReference>
<evidence type="ECO:0008006" key="10">
    <source>
        <dbReference type="Google" id="ProtNLM"/>
    </source>
</evidence>